<feature type="domain" description="Restriction endonuclease type IV Mrr" evidence="1">
    <location>
        <begin position="173"/>
        <end position="292"/>
    </location>
</feature>
<organism evidence="2 3">
    <name type="scientific">Desulfosarcina widdelii</name>
    <dbReference type="NCBI Taxonomy" id="947919"/>
    <lineage>
        <taxon>Bacteria</taxon>
        <taxon>Pseudomonadati</taxon>
        <taxon>Thermodesulfobacteriota</taxon>
        <taxon>Desulfobacteria</taxon>
        <taxon>Desulfobacterales</taxon>
        <taxon>Desulfosarcinaceae</taxon>
        <taxon>Desulfosarcina</taxon>
    </lineage>
</organism>
<protein>
    <recommendedName>
        <fullName evidence="1">Restriction endonuclease type IV Mrr domain-containing protein</fullName>
    </recommendedName>
</protein>
<proteinExistence type="predicted"/>
<dbReference type="PANTHER" id="PTHR30015">
    <property type="entry name" value="MRR RESTRICTION SYSTEM PROTEIN"/>
    <property type="match status" value="1"/>
</dbReference>
<dbReference type="GO" id="GO:0003677">
    <property type="term" value="F:DNA binding"/>
    <property type="evidence" value="ECO:0007669"/>
    <property type="project" value="InterPro"/>
</dbReference>
<dbReference type="Gene3D" id="3.40.1350.10">
    <property type="match status" value="1"/>
</dbReference>
<dbReference type="Proteomes" id="UP000427769">
    <property type="component" value="Chromosome"/>
</dbReference>
<dbReference type="GO" id="GO:0009307">
    <property type="term" value="P:DNA restriction-modification system"/>
    <property type="evidence" value="ECO:0007669"/>
    <property type="project" value="InterPro"/>
</dbReference>
<dbReference type="InterPro" id="IPR011335">
    <property type="entry name" value="Restrct_endonuc-II-like"/>
</dbReference>
<sequence>MVNPGRYKEIEKELNQIGKRASDFKFRKEDMRREVCAPILRLLWRKFLEPSLNIADKINDANYRVVAKYIHPYFNIHVTKEELHESLLIYAKNELVRDQDIDWMPFRDAVSFEDFIKNVFWDRSPDPEYVNLFLVAWDQLRPRIAKLSTNLVTSVKEVYTEYILWLKKHPEVIDQMAWEAFEKMVAEILSSRGFIVDLTGRVRNQSADLIAIRVDELGVETKYLIECKRYARTRRIGLDIVNAVIGAARRADVDHSLLVTSSLFTEDVKRQENRLRDCRLHLRDGDDVVSWLSDYTPREEGGLWLPTDWNRSMYQLDQLQPNASADK</sequence>
<reference evidence="2 3" key="1">
    <citation type="submission" date="2019-11" db="EMBL/GenBank/DDBJ databases">
        <title>Comparative genomics of hydrocarbon-degrading Desulfosarcina strains.</title>
        <authorList>
            <person name="Watanabe M."/>
            <person name="Kojima H."/>
            <person name="Fukui M."/>
        </authorList>
    </citation>
    <scope>NUCLEOTIDE SEQUENCE [LARGE SCALE GENOMIC DNA]</scope>
    <source>
        <strain evidence="2 3">PP31</strain>
    </source>
</reference>
<dbReference type="OrthoDB" id="9781481at2"/>
<dbReference type="AlphaFoldDB" id="A0A5K7Z1G5"/>
<evidence type="ECO:0000313" key="3">
    <source>
        <dbReference type="Proteomes" id="UP000427769"/>
    </source>
</evidence>
<dbReference type="Pfam" id="PF04471">
    <property type="entry name" value="Mrr_cat"/>
    <property type="match status" value="1"/>
</dbReference>
<evidence type="ECO:0000313" key="2">
    <source>
        <dbReference type="EMBL" id="BBO74555.1"/>
    </source>
</evidence>
<accession>A0A5K7Z1G5</accession>
<dbReference type="InterPro" id="IPR011856">
    <property type="entry name" value="tRNA_endonuc-like_dom_sf"/>
</dbReference>
<dbReference type="EMBL" id="AP021875">
    <property type="protein sequence ID" value="BBO74555.1"/>
    <property type="molecule type" value="Genomic_DNA"/>
</dbReference>
<evidence type="ECO:0000259" key="1">
    <source>
        <dbReference type="Pfam" id="PF04471"/>
    </source>
</evidence>
<dbReference type="PANTHER" id="PTHR30015:SF7">
    <property type="entry name" value="TYPE IV METHYL-DIRECTED RESTRICTION ENZYME ECOKMRR"/>
    <property type="match status" value="1"/>
</dbReference>
<dbReference type="GO" id="GO:0015666">
    <property type="term" value="F:restriction endodeoxyribonuclease activity"/>
    <property type="evidence" value="ECO:0007669"/>
    <property type="project" value="TreeGrafter"/>
</dbReference>
<dbReference type="RefSeq" id="WP_155303574.1">
    <property type="nucleotide sequence ID" value="NZ_AP021875.1"/>
</dbReference>
<dbReference type="SUPFAM" id="SSF52980">
    <property type="entry name" value="Restriction endonuclease-like"/>
    <property type="match status" value="1"/>
</dbReference>
<name>A0A5K7Z1G5_9BACT</name>
<dbReference type="InterPro" id="IPR007560">
    <property type="entry name" value="Restrct_endonuc_IV_Mrr"/>
</dbReference>
<dbReference type="InterPro" id="IPR052906">
    <property type="entry name" value="Type_IV_Methyl-Rstrct_Enzyme"/>
</dbReference>
<gene>
    <name evidence="2" type="ORF">DSCW_19720</name>
</gene>
<keyword evidence="3" id="KW-1185">Reference proteome</keyword>
<dbReference type="KEGG" id="dwd:DSCW_19720"/>